<sequence length="424" mass="48904">MNKSVKYYKKALKFYYDGNIDKALNYCNKSISFNMKNSAALSLKGLLLYFKGELKEARKIWEKNFKVNGDEVAKKYLVDSRADFEKMDIYDEAILKLQEMKISLAIKLLLHCKKSDFNCLNVNKKLIDCYLKKGEYDKITEVVNEFKIIDKKDIYVKNVEKELIKLGVKEKESNKEIIYKIAGGVVIVVLITTAAKYSMNFIKNTPGNEKSTVATAEKGDEGNKINKEENNKVGEDKANNEESNETEEANKYTSFPKEELDDNLQKENVDGLISILKKIDENSLSINDKMIYNKAQEYVEKNAVGYYLEKGKSFSNDENYEKALQEYEKGMKYFKKGVGYGENIVFELASLNIQLAMVDDVIKYCDMLDEYYSDSGYYEDTIYEAALFLKSRDITKAKEYAHKLKEVNPDSIYINDKLKEVLSE</sequence>
<dbReference type="Proteomes" id="UP001056429">
    <property type="component" value="Unassembled WGS sequence"/>
</dbReference>
<reference evidence="3" key="1">
    <citation type="journal article" date="2021" name="mSystems">
        <title>Bacteria and Archaea Synergistically Convert Glycine Betaine to Biogenic Methane in the Formosa Cold Seep of the South China Sea.</title>
        <authorList>
            <person name="Li L."/>
            <person name="Zhang W."/>
            <person name="Zhang S."/>
            <person name="Song L."/>
            <person name="Sun Q."/>
            <person name="Zhang H."/>
            <person name="Xiang H."/>
            <person name="Dong X."/>
        </authorList>
    </citation>
    <scope>NUCLEOTIDE SEQUENCE</scope>
    <source>
        <strain evidence="3">ZWT</strain>
    </source>
</reference>
<dbReference type="InterPro" id="IPR019734">
    <property type="entry name" value="TPR_rpt"/>
</dbReference>
<keyword evidence="2" id="KW-0472">Membrane</keyword>
<proteinExistence type="predicted"/>
<accession>A0A9J6NZK9</accession>
<dbReference type="EMBL" id="JAGSOJ010000002">
    <property type="protein sequence ID" value="MCM1989699.1"/>
    <property type="molecule type" value="Genomic_DNA"/>
</dbReference>
<dbReference type="Gene3D" id="1.25.40.10">
    <property type="entry name" value="Tetratricopeptide repeat domain"/>
    <property type="match status" value="2"/>
</dbReference>
<organism evidence="3 4">
    <name type="scientific">Oceanirhabdus seepicola</name>
    <dbReference type="NCBI Taxonomy" id="2828781"/>
    <lineage>
        <taxon>Bacteria</taxon>
        <taxon>Bacillati</taxon>
        <taxon>Bacillota</taxon>
        <taxon>Clostridia</taxon>
        <taxon>Eubacteriales</taxon>
        <taxon>Clostridiaceae</taxon>
        <taxon>Oceanirhabdus</taxon>
    </lineage>
</organism>
<dbReference type="SMART" id="SM00028">
    <property type="entry name" value="TPR"/>
    <property type="match status" value="4"/>
</dbReference>
<dbReference type="RefSeq" id="WP_250858724.1">
    <property type="nucleotide sequence ID" value="NZ_JAGSOJ010000002.1"/>
</dbReference>
<evidence type="ECO:0008006" key="5">
    <source>
        <dbReference type="Google" id="ProtNLM"/>
    </source>
</evidence>
<keyword evidence="2" id="KW-0812">Transmembrane</keyword>
<evidence type="ECO:0000256" key="2">
    <source>
        <dbReference type="SAM" id="Phobius"/>
    </source>
</evidence>
<dbReference type="SUPFAM" id="SSF48452">
    <property type="entry name" value="TPR-like"/>
    <property type="match status" value="2"/>
</dbReference>
<feature type="transmembrane region" description="Helical" evidence="2">
    <location>
        <begin position="177"/>
        <end position="195"/>
    </location>
</feature>
<evidence type="ECO:0000256" key="1">
    <source>
        <dbReference type="SAM" id="MobiDB-lite"/>
    </source>
</evidence>
<dbReference type="InterPro" id="IPR011990">
    <property type="entry name" value="TPR-like_helical_dom_sf"/>
</dbReference>
<evidence type="ECO:0000313" key="3">
    <source>
        <dbReference type="EMBL" id="MCM1989699.1"/>
    </source>
</evidence>
<protein>
    <recommendedName>
        <fullName evidence="5">Tetratricopeptide repeat protein</fullName>
    </recommendedName>
</protein>
<dbReference type="AlphaFoldDB" id="A0A9J6NZK9"/>
<name>A0A9J6NZK9_9CLOT</name>
<evidence type="ECO:0000313" key="4">
    <source>
        <dbReference type="Proteomes" id="UP001056429"/>
    </source>
</evidence>
<keyword evidence="4" id="KW-1185">Reference proteome</keyword>
<feature type="region of interest" description="Disordered" evidence="1">
    <location>
        <begin position="208"/>
        <end position="260"/>
    </location>
</feature>
<gene>
    <name evidence="3" type="ORF">KDK92_08105</name>
</gene>
<keyword evidence="2" id="KW-1133">Transmembrane helix</keyword>
<feature type="compositionally biased region" description="Basic and acidic residues" evidence="1">
    <location>
        <begin position="217"/>
        <end position="240"/>
    </location>
</feature>
<comment type="caution">
    <text evidence="3">The sequence shown here is derived from an EMBL/GenBank/DDBJ whole genome shotgun (WGS) entry which is preliminary data.</text>
</comment>
<reference evidence="3" key="2">
    <citation type="submission" date="2021-04" db="EMBL/GenBank/DDBJ databases">
        <authorList>
            <person name="Dong X."/>
        </authorList>
    </citation>
    <scope>NUCLEOTIDE SEQUENCE</scope>
    <source>
        <strain evidence="3">ZWT</strain>
    </source>
</reference>